<accession>A0ABS5QM76</accession>
<gene>
    <name evidence="2" type="ORF">VAMP_269n37</name>
</gene>
<dbReference type="RefSeq" id="WP_213349725.1">
    <property type="nucleotide sequence ID" value="NZ_JAEDAM010000067.1"/>
</dbReference>
<name>A0ABS5QM76_9BACT</name>
<keyword evidence="3" id="KW-1185">Reference proteome</keyword>
<evidence type="ECO:0000313" key="2">
    <source>
        <dbReference type="EMBL" id="MBS8122293.1"/>
    </source>
</evidence>
<dbReference type="PROSITE" id="PS51192">
    <property type="entry name" value="HELICASE_ATP_BIND_1"/>
    <property type="match status" value="1"/>
</dbReference>
<dbReference type="EC" id="3.1.21.5" evidence="2"/>
<dbReference type="Proteomes" id="UP000680365">
    <property type="component" value="Unassembled WGS sequence"/>
</dbReference>
<evidence type="ECO:0000259" key="1">
    <source>
        <dbReference type="PROSITE" id="PS51192"/>
    </source>
</evidence>
<proteinExistence type="predicted"/>
<protein>
    <submittedName>
        <fullName evidence="2">Type III restriction-modification system StyLTI enzyme res</fullName>
        <ecNumber evidence="2">3.1.21.5</ecNumber>
    </submittedName>
</protein>
<dbReference type="Pfam" id="PF04851">
    <property type="entry name" value="ResIII"/>
    <property type="match status" value="1"/>
</dbReference>
<reference evidence="2 3" key="1">
    <citation type="journal article" date="2021" name="Nat. Commun.">
        <title>Reductive evolution and unique predatory mode in the CPR bacterium Vampirococcus lugosii.</title>
        <authorList>
            <person name="Moreira D."/>
            <person name="Zivanovic Y."/>
            <person name="Lopez-Archilla A.I."/>
            <person name="Iniesto M."/>
            <person name="Lopez-Garcia P."/>
        </authorList>
    </citation>
    <scope>NUCLEOTIDE SEQUENCE [LARGE SCALE GENOMIC DNA]</scope>
    <source>
        <strain evidence="2">Chiprana</strain>
    </source>
</reference>
<dbReference type="InterPro" id="IPR006935">
    <property type="entry name" value="Helicase/UvrB_N"/>
</dbReference>
<organism evidence="2 3">
    <name type="scientific">Candidatus Vampirococcus lugosii</name>
    <dbReference type="NCBI Taxonomy" id="2789015"/>
    <lineage>
        <taxon>Bacteria</taxon>
        <taxon>Candidatus Absconditibacteriota</taxon>
        <taxon>Vampirococcus</taxon>
    </lineage>
</organism>
<feature type="domain" description="Helicase ATP-binding" evidence="1">
    <location>
        <begin position="81"/>
        <end position="269"/>
    </location>
</feature>
<feature type="non-terminal residue" evidence="2">
    <location>
        <position position="795"/>
    </location>
</feature>
<sequence length="795" mass="92134">MKLKFKEQQYQTDASNTVVNCFLGQTKGLDKSIGDRQIIDYGVAGKQTYVEDLFSNKKLEITPEQILKNVKNLQQENGLIESKTLDGMNFSIEMETGTGKTYVYTKTIFELNKQYGWSKFIIMVPSIAIREGVNKSLQITQEHFNEIYGKKIRFFIYDNNNKSNLVNIKNFSSSANIEVMIMNYQAFATNSKESRKIYQNLDTLNSRRPIDVIKRTHPILIIDEPQRFGDKAEKTLKEFNPLFTIRYSATHKKDFNKIYRLDAIDAYNQKLVKKINVKGIEVVGSTATNSFLFLDRINISTKTYPTAHIKMEMEVKKAGGIKRILKKIKEGDNLYELSGQLEQYKHFVVKEINGFTNTVNFTNGVTIGVGQAYGNIDEGHIRRIQIRETIRTHIEKERLMYSKGIKVLSLFFIDEVSKYRNYDENGNTIPGEYEKIFEEEYQDLIKETTLFDEEYKKYVEKFKVSQIHNGYFSVDKKGKLIDSKEKRGSEGSDDVSAYDLIMKDKEKLLSFGEPTRFIFSHSALREGWDNPNVFQICTLRMSQSSISKRQEIGRGLRICVNANGERMDYNNLEDNFFDYNTLTVIANESYENFARELQTEILDSISNRPIAITAETLKGRVFKNESGEKYIFDDKKSMDLIIELRQNGYLDSEYKVTSKFITDIETNNFQAPKELKGFEKDLLKFVNDVYSMDNFKAVENAKDENVFEKILKPNDNFYKKEFQELWNKINHKTTYKVHFNTSELIENSVNAINGKLEVNQINVIIGTGSQQDNIDQESLKTNTSIKRLDKQTQTT</sequence>
<dbReference type="InterPro" id="IPR014001">
    <property type="entry name" value="Helicase_ATP-bd"/>
</dbReference>
<evidence type="ECO:0000313" key="3">
    <source>
        <dbReference type="Proteomes" id="UP000680365"/>
    </source>
</evidence>
<dbReference type="GO" id="GO:0015668">
    <property type="term" value="F:type III site-specific deoxyribonuclease activity"/>
    <property type="evidence" value="ECO:0007669"/>
    <property type="project" value="UniProtKB-EC"/>
</dbReference>
<dbReference type="EMBL" id="JAEDAM010000067">
    <property type="protein sequence ID" value="MBS8122293.1"/>
    <property type="molecule type" value="Genomic_DNA"/>
</dbReference>
<keyword evidence="2" id="KW-0378">Hydrolase</keyword>
<dbReference type="Gene3D" id="3.40.50.300">
    <property type="entry name" value="P-loop containing nucleotide triphosphate hydrolases"/>
    <property type="match status" value="2"/>
</dbReference>
<dbReference type="InterPro" id="IPR027417">
    <property type="entry name" value="P-loop_NTPase"/>
</dbReference>
<comment type="caution">
    <text evidence="2">The sequence shown here is derived from an EMBL/GenBank/DDBJ whole genome shotgun (WGS) entry which is preliminary data.</text>
</comment>
<dbReference type="SUPFAM" id="SSF52540">
    <property type="entry name" value="P-loop containing nucleoside triphosphate hydrolases"/>
    <property type="match status" value="2"/>
</dbReference>